<comment type="pathway">
    <text evidence="1 10">Amino-acid biosynthesis; L-histidine biosynthesis; L-histidine from 5-phospho-alpha-D-ribose 1-diphosphate: step 5/9.</text>
</comment>
<evidence type="ECO:0000313" key="12">
    <source>
        <dbReference type="EMBL" id="GAN33608.1"/>
    </source>
</evidence>
<evidence type="ECO:0000256" key="5">
    <source>
        <dbReference type="ARBA" id="ARBA00022962"/>
    </source>
</evidence>
<evidence type="ECO:0000313" key="13">
    <source>
        <dbReference type="Proteomes" id="UP000032309"/>
    </source>
</evidence>
<comment type="catalytic activity">
    <reaction evidence="9 10">
        <text>L-glutamine + H2O = L-glutamate + NH4(+)</text>
        <dbReference type="Rhea" id="RHEA:15889"/>
        <dbReference type="ChEBI" id="CHEBI:15377"/>
        <dbReference type="ChEBI" id="CHEBI:28938"/>
        <dbReference type="ChEBI" id="CHEBI:29985"/>
        <dbReference type="ChEBI" id="CHEBI:58359"/>
        <dbReference type="EC" id="3.5.1.2"/>
    </reaction>
</comment>
<proteinExistence type="inferred from homology"/>
<evidence type="ECO:0000256" key="1">
    <source>
        <dbReference type="ARBA" id="ARBA00005091"/>
    </source>
</evidence>
<dbReference type="CDD" id="cd01748">
    <property type="entry name" value="GATase1_IGP_Synthase"/>
    <property type="match status" value="1"/>
</dbReference>
<feature type="active site" description="Nucleophile" evidence="10">
    <location>
        <position position="79"/>
    </location>
</feature>
<evidence type="ECO:0000256" key="4">
    <source>
        <dbReference type="ARBA" id="ARBA00022801"/>
    </source>
</evidence>
<evidence type="ECO:0000256" key="7">
    <source>
        <dbReference type="ARBA" id="ARBA00023239"/>
    </source>
</evidence>
<dbReference type="Gene3D" id="3.40.50.880">
    <property type="match status" value="1"/>
</dbReference>
<dbReference type="RefSeq" id="WP_052563680.1">
    <property type="nucleotide sequence ID" value="NZ_BAFN01000001.1"/>
</dbReference>
<gene>
    <name evidence="10" type="primary">hisH</name>
    <name evidence="12" type="ORF">BROSI_A2134</name>
</gene>
<evidence type="ECO:0000256" key="10">
    <source>
        <dbReference type="HAMAP-Rule" id="MF_00278"/>
    </source>
</evidence>
<keyword evidence="6 10" id="KW-0368">Histidine biosynthesis</keyword>
<feature type="active site" evidence="10">
    <location>
        <position position="191"/>
    </location>
</feature>
<comment type="subunit">
    <text evidence="2 10">Heterodimer of HisH and HisF.</text>
</comment>
<evidence type="ECO:0000256" key="3">
    <source>
        <dbReference type="ARBA" id="ARBA00022605"/>
    </source>
</evidence>
<dbReference type="PANTHER" id="PTHR42701:SF1">
    <property type="entry name" value="IMIDAZOLE GLYCEROL PHOSPHATE SYNTHASE SUBUNIT HISH"/>
    <property type="match status" value="1"/>
</dbReference>
<keyword evidence="10" id="KW-0963">Cytoplasm</keyword>
<keyword evidence="5 10" id="KW-0315">Glutamine amidotransferase</keyword>
<dbReference type="InterPro" id="IPR029062">
    <property type="entry name" value="Class_I_gatase-like"/>
</dbReference>
<comment type="function">
    <text evidence="10">IGPS catalyzes the conversion of PRFAR and glutamine to IGP, AICAR and glutamate. The HisH subunit catalyzes the hydrolysis of glutamine to glutamate and ammonia as part of the synthesis of IGP and AICAR. The resulting ammonia molecule is channeled to the active site of HisF.</text>
</comment>
<dbReference type="Proteomes" id="UP000032309">
    <property type="component" value="Unassembled WGS sequence"/>
</dbReference>
<evidence type="ECO:0000259" key="11">
    <source>
        <dbReference type="Pfam" id="PF00117"/>
    </source>
</evidence>
<evidence type="ECO:0000256" key="9">
    <source>
        <dbReference type="ARBA" id="ARBA00049534"/>
    </source>
</evidence>
<dbReference type="InterPro" id="IPR010139">
    <property type="entry name" value="Imidazole-glycPsynth_HisH"/>
</dbReference>
<dbReference type="PANTHER" id="PTHR42701">
    <property type="entry name" value="IMIDAZOLE GLYCEROL PHOSPHATE SYNTHASE SUBUNIT HISH"/>
    <property type="match status" value="1"/>
</dbReference>
<feature type="active site" evidence="10">
    <location>
        <position position="189"/>
    </location>
</feature>
<accession>A0ABQ0JXV8</accession>
<dbReference type="PIRSF" id="PIRSF000495">
    <property type="entry name" value="Amidotransf_hisH"/>
    <property type="match status" value="1"/>
</dbReference>
<name>A0ABQ0JXV8_9BACT</name>
<sequence length="207" mass="23346">MIAIVDYGMGNLRSVEKGFERFGFDVKVTDRPSEIMHADKLVLPGVGAFRDAMDGLRQRGLIEPVVDCVRSGKPFLGICLGLQLLFSKGYEDGEHEGLNIVPGKVIRFKFSEDGTNGKLKIPHMGWNQISFRKEGTPILKNVPCNAYMYFVHSYYVCPEDEGVIATETEYGVRFTSMIWHKNIFATQFHPEKSQEYGLAILKNFGNL</sequence>
<keyword evidence="3 10" id="KW-0028">Amino-acid biosynthesis</keyword>
<reference evidence="13" key="1">
    <citation type="journal article" date="2015" name="Genome Announc.">
        <title>Draft Genome Sequence of an Anaerobic Ammonium-Oxidizing Bacterium, "Candidatus Brocadia sinica".</title>
        <authorList>
            <person name="Oshiki M."/>
            <person name="Shinyako-Hata K."/>
            <person name="Satoh H."/>
            <person name="Okabe S."/>
        </authorList>
    </citation>
    <scope>NUCLEOTIDE SEQUENCE [LARGE SCALE GENOMIC DNA]</scope>
    <source>
        <strain evidence="13">JPN1</strain>
    </source>
</reference>
<comment type="caution">
    <text evidence="12">The sequence shown here is derived from an EMBL/GenBank/DDBJ whole genome shotgun (WGS) entry which is preliminary data.</text>
</comment>
<dbReference type="Pfam" id="PF00117">
    <property type="entry name" value="GATase"/>
    <property type="match status" value="1"/>
</dbReference>
<evidence type="ECO:0000256" key="2">
    <source>
        <dbReference type="ARBA" id="ARBA00011152"/>
    </source>
</evidence>
<comment type="subcellular location">
    <subcellularLocation>
        <location evidence="10">Cytoplasm</location>
    </subcellularLocation>
</comment>
<dbReference type="HAMAP" id="MF_00278">
    <property type="entry name" value="HisH"/>
    <property type="match status" value="1"/>
</dbReference>
<keyword evidence="4 10" id="KW-0378">Hydrolase</keyword>
<evidence type="ECO:0000256" key="8">
    <source>
        <dbReference type="ARBA" id="ARBA00047838"/>
    </source>
</evidence>
<feature type="domain" description="Glutamine amidotransferase" evidence="11">
    <location>
        <begin position="4"/>
        <end position="204"/>
    </location>
</feature>
<dbReference type="EC" id="4.3.2.10" evidence="10"/>
<comment type="catalytic activity">
    <reaction evidence="8 10">
        <text>5-[(5-phospho-1-deoxy-D-ribulos-1-ylimino)methylamino]-1-(5-phospho-beta-D-ribosyl)imidazole-4-carboxamide + L-glutamine = D-erythro-1-(imidazol-4-yl)glycerol 3-phosphate + 5-amino-1-(5-phospho-beta-D-ribosyl)imidazole-4-carboxamide + L-glutamate + H(+)</text>
        <dbReference type="Rhea" id="RHEA:24793"/>
        <dbReference type="ChEBI" id="CHEBI:15378"/>
        <dbReference type="ChEBI" id="CHEBI:29985"/>
        <dbReference type="ChEBI" id="CHEBI:58278"/>
        <dbReference type="ChEBI" id="CHEBI:58359"/>
        <dbReference type="ChEBI" id="CHEBI:58475"/>
        <dbReference type="ChEBI" id="CHEBI:58525"/>
        <dbReference type="EC" id="4.3.2.10"/>
    </reaction>
</comment>
<dbReference type="EMBL" id="BAFN01000001">
    <property type="protein sequence ID" value="GAN33608.1"/>
    <property type="molecule type" value="Genomic_DNA"/>
</dbReference>
<dbReference type="EC" id="3.5.1.2" evidence="10"/>
<dbReference type="PROSITE" id="PS51273">
    <property type="entry name" value="GATASE_TYPE_1"/>
    <property type="match status" value="1"/>
</dbReference>
<evidence type="ECO:0000256" key="6">
    <source>
        <dbReference type="ARBA" id="ARBA00023102"/>
    </source>
</evidence>
<dbReference type="SUPFAM" id="SSF52317">
    <property type="entry name" value="Class I glutamine amidotransferase-like"/>
    <property type="match status" value="1"/>
</dbReference>
<organism evidence="12 13">
    <name type="scientific">Candidatus Brocadia sinica JPN1</name>
    <dbReference type="NCBI Taxonomy" id="1197129"/>
    <lineage>
        <taxon>Bacteria</taxon>
        <taxon>Pseudomonadati</taxon>
        <taxon>Planctomycetota</taxon>
        <taxon>Candidatus Brocadiia</taxon>
        <taxon>Candidatus Brocadiales</taxon>
        <taxon>Candidatus Brocadiaceae</taxon>
        <taxon>Candidatus Brocadia</taxon>
    </lineage>
</organism>
<keyword evidence="7 10" id="KW-0456">Lyase</keyword>
<protein>
    <recommendedName>
        <fullName evidence="10">Imidazole glycerol phosphate synthase subunit HisH</fullName>
        <ecNumber evidence="10">4.3.2.10</ecNumber>
    </recommendedName>
    <alternativeName>
        <fullName evidence="10">IGP synthase glutaminase subunit</fullName>
        <ecNumber evidence="10">3.5.1.2</ecNumber>
    </alternativeName>
    <alternativeName>
        <fullName evidence="10">IGP synthase subunit HisH</fullName>
    </alternativeName>
    <alternativeName>
        <fullName evidence="10">ImGP synthase subunit HisH</fullName>
        <shortName evidence="10">IGPS subunit HisH</shortName>
    </alternativeName>
</protein>
<dbReference type="InterPro" id="IPR017926">
    <property type="entry name" value="GATASE"/>
</dbReference>
<dbReference type="NCBIfam" id="TIGR01855">
    <property type="entry name" value="IMP_synth_hisH"/>
    <property type="match status" value="1"/>
</dbReference>
<keyword evidence="13" id="KW-1185">Reference proteome</keyword>